<dbReference type="FunFam" id="3.40.50.2020:FF:000020">
    <property type="entry name" value="Bifunctional protein PyrR"/>
    <property type="match status" value="1"/>
</dbReference>
<evidence type="ECO:0000256" key="2">
    <source>
        <dbReference type="ARBA" id="ARBA00022472"/>
    </source>
</evidence>
<dbReference type="InterPro" id="IPR029057">
    <property type="entry name" value="PRTase-like"/>
</dbReference>
<organism evidence="7 8">
    <name type="scientific">Clostridium felsineum</name>
    <dbReference type="NCBI Taxonomy" id="36839"/>
    <lineage>
        <taxon>Bacteria</taxon>
        <taxon>Bacillati</taxon>
        <taxon>Bacillota</taxon>
        <taxon>Clostridia</taxon>
        <taxon>Eubacteriales</taxon>
        <taxon>Clostridiaceae</taxon>
        <taxon>Clostridium</taxon>
    </lineage>
</organism>
<dbReference type="CDD" id="cd06223">
    <property type="entry name" value="PRTases_typeI"/>
    <property type="match status" value="1"/>
</dbReference>
<evidence type="ECO:0000256" key="1">
    <source>
        <dbReference type="ARBA" id="ARBA00005565"/>
    </source>
</evidence>
<evidence type="ECO:0000256" key="5">
    <source>
        <dbReference type="ARBA" id="ARBA00023163"/>
    </source>
</evidence>
<reference evidence="7 8" key="1">
    <citation type="submission" date="2022-04" db="EMBL/GenBank/DDBJ databases">
        <title>Genome sequence of C. roseum typestrain.</title>
        <authorList>
            <person name="Poehlein A."/>
            <person name="Schoch T."/>
            <person name="Duerre P."/>
            <person name="Daniel R."/>
        </authorList>
    </citation>
    <scope>NUCLEOTIDE SEQUENCE [LARGE SCALE GENOMIC DNA]</scope>
    <source>
        <strain evidence="7 8">DSM 7320</strain>
    </source>
</reference>
<proteinExistence type="inferred from homology"/>
<evidence type="ECO:0000256" key="6">
    <source>
        <dbReference type="HAMAP-Rule" id="MF_01219"/>
    </source>
</evidence>
<comment type="similarity">
    <text evidence="1 6">Belongs to the purine/pyrimidine phosphoribosyltransferase family. PyrR subfamily.</text>
</comment>
<keyword evidence="4 6" id="KW-0805">Transcription regulation</keyword>
<keyword evidence="8" id="KW-1185">Reference proteome</keyword>
<sequence>MNLKARILDDKAMKRTLTRIAHEIIEKNRGIDDVILVGIKRRGIPIADRIADIIEEIEGKKVRVGKVDITLYRDDLTTVSAQPIVKGEEVYEDVKDKIVILVDDVLYTGRTCRAAIEAIMHIGRPKMIQLAVLIDRGHRELPIRADFVGKNVPTSKSELISVNVKEIDEDDSVNIYEL</sequence>
<dbReference type="NCBIfam" id="NF003549">
    <property type="entry name" value="PRK05205.1-5"/>
    <property type="match status" value="1"/>
</dbReference>
<dbReference type="InterPro" id="IPR000836">
    <property type="entry name" value="PRTase_dom"/>
</dbReference>
<dbReference type="NCBIfam" id="NF003548">
    <property type="entry name" value="PRK05205.1-4"/>
    <property type="match status" value="1"/>
</dbReference>
<dbReference type="PANTHER" id="PTHR11608:SF0">
    <property type="entry name" value="BIFUNCTIONAL PROTEIN PYRR"/>
    <property type="match status" value="1"/>
</dbReference>
<dbReference type="STRING" id="84029.CROST_36620"/>
<dbReference type="HAMAP" id="MF_01219">
    <property type="entry name" value="PyrR"/>
    <property type="match status" value="1"/>
</dbReference>
<dbReference type="RefSeq" id="WP_077832736.1">
    <property type="nucleotide sequence ID" value="NZ_CP096983.1"/>
</dbReference>
<protein>
    <recommendedName>
        <fullName evidence="6">Bifunctional protein PyrR</fullName>
    </recommendedName>
    <domain>
        <recommendedName>
            <fullName evidence="6">Pyrimidine operon regulatory protein</fullName>
        </recommendedName>
    </domain>
    <domain>
        <recommendedName>
            <fullName evidence="6">Uracil phosphoribosyltransferase</fullName>
            <shortName evidence="6">UPRTase</shortName>
            <ecNumber evidence="6">2.4.2.9</ecNumber>
        </recommendedName>
    </domain>
</protein>
<dbReference type="EMBL" id="CP096983">
    <property type="protein sequence ID" value="URZ11415.1"/>
    <property type="molecule type" value="Genomic_DNA"/>
</dbReference>
<keyword evidence="6" id="KW-0694">RNA-binding</keyword>
<dbReference type="Proteomes" id="UP000190951">
    <property type="component" value="Chromosome"/>
</dbReference>
<keyword evidence="6" id="KW-0328">Glycosyltransferase</keyword>
<feature type="short sequence motif" description="PRPP-binding" evidence="6">
    <location>
        <begin position="99"/>
        <end position="111"/>
    </location>
</feature>
<evidence type="ECO:0000313" key="8">
    <source>
        <dbReference type="Proteomes" id="UP000190951"/>
    </source>
</evidence>
<dbReference type="Gene3D" id="3.40.50.2020">
    <property type="match status" value="1"/>
</dbReference>
<keyword evidence="5 6" id="KW-0804">Transcription</keyword>
<name>A0A1S8L0C4_9CLOT</name>
<dbReference type="PANTHER" id="PTHR11608">
    <property type="entry name" value="BIFUNCTIONAL PROTEIN PYRR"/>
    <property type="match status" value="1"/>
</dbReference>
<dbReference type="EC" id="2.4.2.9" evidence="6"/>
<comment type="catalytic activity">
    <reaction evidence="6">
        <text>UMP + diphosphate = 5-phospho-alpha-D-ribose 1-diphosphate + uracil</text>
        <dbReference type="Rhea" id="RHEA:13017"/>
        <dbReference type="ChEBI" id="CHEBI:17568"/>
        <dbReference type="ChEBI" id="CHEBI:33019"/>
        <dbReference type="ChEBI" id="CHEBI:57865"/>
        <dbReference type="ChEBI" id="CHEBI:58017"/>
        <dbReference type="EC" id="2.4.2.9"/>
    </reaction>
</comment>
<comment type="function">
    <text evidence="6">Also displays a weak uracil phosphoribosyltransferase activity which is not physiologically significant.</text>
</comment>
<gene>
    <name evidence="6 7" type="primary">pyrR</name>
    <name evidence="7" type="ORF">CROST_021320</name>
</gene>
<evidence type="ECO:0000256" key="4">
    <source>
        <dbReference type="ARBA" id="ARBA00023015"/>
    </source>
</evidence>
<dbReference type="GO" id="GO:0004845">
    <property type="term" value="F:uracil phosphoribosyltransferase activity"/>
    <property type="evidence" value="ECO:0007669"/>
    <property type="project" value="UniProtKB-UniRule"/>
</dbReference>
<keyword evidence="3 6" id="KW-0808">Transferase</keyword>
<dbReference type="KEGG" id="crw:CROST_021320"/>
<dbReference type="GO" id="GO:0003723">
    <property type="term" value="F:RNA binding"/>
    <property type="evidence" value="ECO:0007669"/>
    <property type="project" value="UniProtKB-UniRule"/>
</dbReference>
<keyword evidence="2 6" id="KW-0806">Transcription termination</keyword>
<dbReference type="SUPFAM" id="SSF53271">
    <property type="entry name" value="PRTase-like"/>
    <property type="match status" value="1"/>
</dbReference>
<dbReference type="InterPro" id="IPR023050">
    <property type="entry name" value="PyrR"/>
</dbReference>
<accession>A0A1S8L0C4</accession>
<comment type="subunit">
    <text evidence="6">Homodimer and homohexamer; in equilibrium.</text>
</comment>
<dbReference type="AlphaFoldDB" id="A0A1S8L0C4"/>
<dbReference type="InterPro" id="IPR050137">
    <property type="entry name" value="PyrR_bifunctional"/>
</dbReference>
<comment type="function">
    <text evidence="6">Regulates transcriptional attenuation of the pyrimidine nucleotide (pyr) operon by binding in a uridine-dependent manner to specific sites on pyr mRNA. This disrupts an antiterminator hairpin in the RNA and favors formation of a downstream transcription terminator, leading to a reduced expression of downstream genes.</text>
</comment>
<dbReference type="Pfam" id="PF00156">
    <property type="entry name" value="Pribosyltran"/>
    <property type="match status" value="1"/>
</dbReference>
<evidence type="ECO:0000256" key="3">
    <source>
        <dbReference type="ARBA" id="ARBA00022679"/>
    </source>
</evidence>
<evidence type="ECO:0000313" key="7">
    <source>
        <dbReference type="EMBL" id="URZ11415.1"/>
    </source>
</evidence>
<dbReference type="GO" id="GO:0006353">
    <property type="term" value="P:DNA-templated transcription termination"/>
    <property type="evidence" value="ECO:0007669"/>
    <property type="project" value="UniProtKB-UniRule"/>
</dbReference>